<dbReference type="GO" id="GO:0003924">
    <property type="term" value="F:GTPase activity"/>
    <property type="evidence" value="ECO:0007669"/>
    <property type="project" value="InterPro"/>
</dbReference>
<dbReference type="AlphaFoldDB" id="A0A0L0DW49"/>
<protein>
    <submittedName>
        <fullName evidence="3">Member Ras oncogene family RAB30</fullName>
    </submittedName>
</protein>
<dbReference type="SMART" id="SM00173">
    <property type="entry name" value="RAS"/>
    <property type="match status" value="1"/>
</dbReference>
<accession>A0A0L0DW49</accession>
<dbReference type="InterPro" id="IPR001806">
    <property type="entry name" value="Small_GTPase"/>
</dbReference>
<dbReference type="Gene3D" id="3.40.50.300">
    <property type="entry name" value="P-loop containing nucleotide triphosphate hydrolases"/>
    <property type="match status" value="1"/>
</dbReference>
<dbReference type="RefSeq" id="XP_013760820.1">
    <property type="nucleotide sequence ID" value="XM_013905366.1"/>
</dbReference>
<dbReference type="GeneID" id="25561959"/>
<dbReference type="Pfam" id="PF00071">
    <property type="entry name" value="Ras"/>
    <property type="match status" value="1"/>
</dbReference>
<dbReference type="SUPFAM" id="SSF52540">
    <property type="entry name" value="P-loop containing nucleoside triphosphate hydrolases"/>
    <property type="match status" value="1"/>
</dbReference>
<evidence type="ECO:0000256" key="1">
    <source>
        <dbReference type="ARBA" id="ARBA00022741"/>
    </source>
</evidence>
<dbReference type="GO" id="GO:0005525">
    <property type="term" value="F:GTP binding"/>
    <property type="evidence" value="ECO:0007669"/>
    <property type="project" value="UniProtKB-KW"/>
</dbReference>
<evidence type="ECO:0000256" key="2">
    <source>
        <dbReference type="ARBA" id="ARBA00023134"/>
    </source>
</evidence>
<dbReference type="PRINTS" id="PR00449">
    <property type="entry name" value="RASTRNSFRMNG"/>
</dbReference>
<evidence type="ECO:0000313" key="4">
    <source>
        <dbReference type="Proteomes" id="UP000054408"/>
    </source>
</evidence>
<sequence>MASLRCKCVLVGGPRVGKTALAQVFQSGGGLFPSNYSMTSAVELPGVDALRTVVLEDGSGASSTPASPVAGQVPEHKVKTPLEKALELPSASVQFFLYDTPGQPYLRELAREYVDATCVLIFVYDVTSIDSFEWIREWAELLSADNALPAVGMVVANKADKSDLRAVDADLGLHFAKSLRYPFFELAAPDASAVDAAFKHLAEAYASHYQDFVSATRALAS</sequence>
<dbReference type="InterPro" id="IPR005225">
    <property type="entry name" value="Small_GTP-bd"/>
</dbReference>
<dbReference type="PROSITE" id="PS51419">
    <property type="entry name" value="RAB"/>
    <property type="match status" value="1"/>
</dbReference>
<keyword evidence="1" id="KW-0547">Nucleotide-binding</keyword>
<dbReference type="STRING" id="461836.A0A0L0DW49"/>
<dbReference type="EMBL" id="GL349441">
    <property type="protein sequence ID" value="KNC56301.1"/>
    <property type="molecule type" value="Genomic_DNA"/>
</dbReference>
<dbReference type="OrthoDB" id="265044at2759"/>
<dbReference type="eggNOG" id="KOG0079">
    <property type="taxonomic scope" value="Eukaryota"/>
</dbReference>
<evidence type="ECO:0000313" key="3">
    <source>
        <dbReference type="EMBL" id="KNC56301.1"/>
    </source>
</evidence>
<dbReference type="SMART" id="SM00174">
    <property type="entry name" value="RHO"/>
    <property type="match status" value="1"/>
</dbReference>
<reference evidence="3 4" key="1">
    <citation type="submission" date="2010-05" db="EMBL/GenBank/DDBJ databases">
        <title>The Genome Sequence of Thecamonas trahens ATCC 50062.</title>
        <authorList>
            <consortium name="The Broad Institute Genome Sequencing Platform"/>
            <person name="Russ C."/>
            <person name="Cuomo C."/>
            <person name="Shea T."/>
            <person name="Young S.K."/>
            <person name="Zeng Q."/>
            <person name="Koehrsen M."/>
            <person name="Haas B."/>
            <person name="Borodovsky M."/>
            <person name="Guigo R."/>
            <person name="Alvarado L."/>
            <person name="Berlin A."/>
            <person name="Bochicchio J."/>
            <person name="Borenstein D."/>
            <person name="Chapman S."/>
            <person name="Chen Z."/>
            <person name="Freedman E."/>
            <person name="Gellesch M."/>
            <person name="Goldberg J."/>
            <person name="Griggs A."/>
            <person name="Gujja S."/>
            <person name="Heilman E."/>
            <person name="Heiman D."/>
            <person name="Hepburn T."/>
            <person name="Howarth C."/>
            <person name="Jen D."/>
            <person name="Larson L."/>
            <person name="Mehta T."/>
            <person name="Park D."/>
            <person name="Pearson M."/>
            <person name="Roberts A."/>
            <person name="Saif S."/>
            <person name="Shenoy N."/>
            <person name="Sisk P."/>
            <person name="Stolte C."/>
            <person name="Sykes S."/>
            <person name="Thomson T."/>
            <person name="Walk T."/>
            <person name="White J."/>
            <person name="Yandava C."/>
            <person name="Burger G."/>
            <person name="Gray M.W."/>
            <person name="Holland P.W.H."/>
            <person name="King N."/>
            <person name="Lang F.B.F."/>
            <person name="Roger A.J."/>
            <person name="Ruiz-Trillo I."/>
            <person name="Lander E."/>
            <person name="Nusbaum C."/>
        </authorList>
    </citation>
    <scope>NUCLEOTIDE SEQUENCE [LARGE SCALE GENOMIC DNA]</scope>
    <source>
        <strain evidence="3 4">ATCC 50062</strain>
    </source>
</reference>
<dbReference type="InterPro" id="IPR027417">
    <property type="entry name" value="P-loop_NTPase"/>
</dbReference>
<dbReference type="OMA" id="KMWGQPS"/>
<dbReference type="InterPro" id="IPR050227">
    <property type="entry name" value="Rab"/>
</dbReference>
<dbReference type="Proteomes" id="UP000054408">
    <property type="component" value="Unassembled WGS sequence"/>
</dbReference>
<proteinExistence type="predicted"/>
<keyword evidence="2" id="KW-0342">GTP-binding</keyword>
<dbReference type="SMART" id="SM00175">
    <property type="entry name" value="RAB"/>
    <property type="match status" value="1"/>
</dbReference>
<keyword evidence="4" id="KW-1185">Reference proteome</keyword>
<gene>
    <name evidence="3" type="ORF">AMSG_02271</name>
</gene>
<dbReference type="PANTHER" id="PTHR47977">
    <property type="entry name" value="RAS-RELATED PROTEIN RAB"/>
    <property type="match status" value="1"/>
</dbReference>
<name>A0A0L0DW49_THETB</name>
<organism evidence="3 4">
    <name type="scientific">Thecamonas trahens ATCC 50062</name>
    <dbReference type="NCBI Taxonomy" id="461836"/>
    <lineage>
        <taxon>Eukaryota</taxon>
        <taxon>Apusozoa</taxon>
        <taxon>Apusomonadida</taxon>
        <taxon>Apusomonadidae</taxon>
        <taxon>Thecamonas</taxon>
    </lineage>
</organism>
<dbReference type="NCBIfam" id="TIGR00231">
    <property type="entry name" value="small_GTP"/>
    <property type="match status" value="1"/>
</dbReference>